<accession>A0A1X0NP93</accession>
<protein>
    <submittedName>
        <fullName evidence="1">Putative membrane-associated protein</fullName>
    </submittedName>
</protein>
<evidence type="ECO:0000313" key="2">
    <source>
        <dbReference type="Proteomes" id="UP000192257"/>
    </source>
</evidence>
<dbReference type="GeneID" id="39987795"/>
<sequence>MLFLYSDEMEDREQRIGSVRGEEDALLPGHVLSVGMKVPELFEKVDNNTVMPAYIGNPLKPFGTNPPICLQKGFLMDFPMSTLEQELRRIYAIVDAVMKEHQLTYWPADGTLLGIIRQGRVANDRDLDFHVLTTMEDCKPLLRSLGSSFKKLANLTYFKVISVRKRHLPYYRMGMFAMVRMMRKFGFFNTGVDLTCVHRQPNGSHTVFNHFGRLMLLPNNSFPLIPCRAYDMTVLCPGDGYRMLEAFKPRYEGCMVFPHCFGDPETSHVRCLTPHPLVPLKHFIDATTTLKQCGYVNLVDHYSEEPLCAHLMNETRVLENGVNHSLDCRVFNENKFCFLQKFNG</sequence>
<organism evidence="1 2">
    <name type="scientific">Trypanosoma theileri</name>
    <dbReference type="NCBI Taxonomy" id="67003"/>
    <lineage>
        <taxon>Eukaryota</taxon>
        <taxon>Discoba</taxon>
        <taxon>Euglenozoa</taxon>
        <taxon>Kinetoplastea</taxon>
        <taxon>Metakinetoplastina</taxon>
        <taxon>Trypanosomatida</taxon>
        <taxon>Trypanosomatidae</taxon>
        <taxon>Trypanosoma</taxon>
    </lineage>
</organism>
<comment type="caution">
    <text evidence="1">The sequence shown here is derived from an EMBL/GenBank/DDBJ whole genome shotgun (WGS) entry which is preliminary data.</text>
</comment>
<dbReference type="OrthoDB" id="247261at2759"/>
<evidence type="ECO:0000313" key="1">
    <source>
        <dbReference type="EMBL" id="ORC86532.1"/>
    </source>
</evidence>
<dbReference type="VEuPathDB" id="TriTrypDB:TM35_000271220"/>
<name>A0A1X0NP93_9TRYP</name>
<dbReference type="RefSeq" id="XP_028880598.1">
    <property type="nucleotide sequence ID" value="XM_029028015.1"/>
</dbReference>
<keyword evidence="2" id="KW-1185">Reference proteome</keyword>
<gene>
    <name evidence="1" type="ORF">TM35_000271220</name>
</gene>
<reference evidence="1 2" key="1">
    <citation type="submission" date="2017-03" db="EMBL/GenBank/DDBJ databases">
        <title>An alternative strategy for trypanosome survival in the mammalian bloodstream revealed through genome and transcriptome analysis of the ubiquitous bovine parasite Trypanosoma (Megatrypanum) theileri.</title>
        <authorList>
            <person name="Kelly S."/>
            <person name="Ivens A."/>
            <person name="Mott A."/>
            <person name="O'Neill E."/>
            <person name="Emms D."/>
            <person name="Macleod O."/>
            <person name="Voorheis P."/>
            <person name="Matthews J."/>
            <person name="Matthews K."/>
            <person name="Carrington M."/>
        </authorList>
    </citation>
    <scope>NUCLEOTIDE SEQUENCE [LARGE SCALE GENOMIC DNA]</scope>
    <source>
        <strain evidence="1">Edinburgh</strain>
    </source>
</reference>
<dbReference type="EMBL" id="NBCO01000027">
    <property type="protein sequence ID" value="ORC86532.1"/>
    <property type="molecule type" value="Genomic_DNA"/>
</dbReference>
<dbReference type="Proteomes" id="UP000192257">
    <property type="component" value="Unassembled WGS sequence"/>
</dbReference>
<dbReference type="AlphaFoldDB" id="A0A1X0NP93"/>
<proteinExistence type="predicted"/>